<dbReference type="Pfam" id="PF00578">
    <property type="entry name" value="AhpC-TSA"/>
    <property type="match status" value="1"/>
</dbReference>
<keyword evidence="7" id="KW-1015">Disulfide bond</keyword>
<evidence type="ECO:0000256" key="3">
    <source>
        <dbReference type="ARBA" id="ARBA00013017"/>
    </source>
</evidence>
<evidence type="ECO:0000256" key="9">
    <source>
        <dbReference type="ARBA" id="ARBA00032824"/>
    </source>
</evidence>
<keyword evidence="4 14" id="KW-0575">Peroxidase</keyword>
<reference evidence="14 15" key="1">
    <citation type="journal article" date="2019" name="Int. J. Syst. Evol. Microbiol.">
        <title>The Global Catalogue of Microorganisms (GCM) 10K type strain sequencing project: providing services to taxonomists for standard genome sequencing and annotation.</title>
        <authorList>
            <consortium name="The Broad Institute Genomics Platform"/>
            <consortium name="The Broad Institute Genome Sequencing Center for Infectious Disease"/>
            <person name="Wu L."/>
            <person name="Ma J."/>
        </authorList>
    </citation>
    <scope>NUCLEOTIDE SEQUENCE [LARGE SCALE GENOMIC DNA]</scope>
    <source>
        <strain evidence="14 15">JCM 14319</strain>
    </source>
</reference>
<dbReference type="CDD" id="cd03017">
    <property type="entry name" value="PRX_BCP"/>
    <property type="match status" value="1"/>
</dbReference>
<dbReference type="Proteomes" id="UP001500506">
    <property type="component" value="Unassembled WGS sequence"/>
</dbReference>
<evidence type="ECO:0000256" key="2">
    <source>
        <dbReference type="ARBA" id="ARBA00011245"/>
    </source>
</evidence>
<evidence type="ECO:0000313" key="15">
    <source>
        <dbReference type="Proteomes" id="UP001500506"/>
    </source>
</evidence>
<dbReference type="InterPro" id="IPR013766">
    <property type="entry name" value="Thioredoxin_domain"/>
</dbReference>
<evidence type="ECO:0000256" key="6">
    <source>
        <dbReference type="ARBA" id="ARBA00023002"/>
    </source>
</evidence>
<dbReference type="PANTHER" id="PTHR42801:SF4">
    <property type="entry name" value="AHPC_TSA FAMILY PROTEIN"/>
    <property type="match status" value="1"/>
</dbReference>
<protein>
    <recommendedName>
        <fullName evidence="3">thioredoxin-dependent peroxiredoxin</fullName>
        <ecNumber evidence="3">1.11.1.24</ecNumber>
    </recommendedName>
    <alternativeName>
        <fullName evidence="11">Bacterioferritin comigratory protein</fullName>
    </alternativeName>
    <alternativeName>
        <fullName evidence="9">Thioredoxin peroxidase</fullName>
    </alternativeName>
</protein>
<dbReference type="NCBIfam" id="NF006960">
    <property type="entry name" value="PRK09437.1"/>
    <property type="match status" value="1"/>
</dbReference>
<evidence type="ECO:0000256" key="4">
    <source>
        <dbReference type="ARBA" id="ARBA00022559"/>
    </source>
</evidence>
<gene>
    <name evidence="14" type="primary">bcp</name>
    <name evidence="14" type="ORF">GCM10009747_02810</name>
</gene>
<dbReference type="SUPFAM" id="SSF52833">
    <property type="entry name" value="Thioredoxin-like"/>
    <property type="match status" value="1"/>
</dbReference>
<evidence type="ECO:0000256" key="10">
    <source>
        <dbReference type="ARBA" id="ARBA00038489"/>
    </source>
</evidence>
<keyword evidence="8" id="KW-0676">Redox-active center</keyword>
<feature type="domain" description="Thioredoxin" evidence="13">
    <location>
        <begin position="9"/>
        <end position="162"/>
    </location>
</feature>
<accession>A0ABN2K5Z1</accession>
<dbReference type="InterPro" id="IPR024706">
    <property type="entry name" value="Peroxiredoxin_AhpC-typ"/>
</dbReference>
<dbReference type="Gene3D" id="3.40.30.10">
    <property type="entry name" value="Glutaredoxin"/>
    <property type="match status" value="1"/>
</dbReference>
<sequence>MGDMTDARLAPGDLAPDFTLDDQNGAPVSLSSLRGTRVVLYFYPEAMTPGCTTEACDFRDSLNSFKSAGIRVIGVSKDDVAKLKTFTERDRLNFSVLSDADLAVQQAYGVWGEKMLYGKVVVGSIRSTFVIADDGRIEKAMYNVKATGHVARVRRELGLDAA</sequence>
<comment type="caution">
    <text evidence="14">The sequence shown here is derived from an EMBL/GenBank/DDBJ whole genome shotgun (WGS) entry which is preliminary data.</text>
</comment>
<dbReference type="EMBL" id="BAAANH010000001">
    <property type="protein sequence ID" value="GAA1749091.1"/>
    <property type="molecule type" value="Genomic_DNA"/>
</dbReference>
<comment type="subunit">
    <text evidence="2">Monomer.</text>
</comment>
<name>A0ABN2K5Z1_9MICO</name>
<proteinExistence type="inferred from homology"/>
<keyword evidence="15" id="KW-1185">Reference proteome</keyword>
<evidence type="ECO:0000256" key="1">
    <source>
        <dbReference type="ARBA" id="ARBA00003330"/>
    </source>
</evidence>
<evidence type="ECO:0000256" key="12">
    <source>
        <dbReference type="ARBA" id="ARBA00049091"/>
    </source>
</evidence>
<dbReference type="GO" id="GO:0004601">
    <property type="term" value="F:peroxidase activity"/>
    <property type="evidence" value="ECO:0007669"/>
    <property type="project" value="UniProtKB-KW"/>
</dbReference>
<evidence type="ECO:0000256" key="8">
    <source>
        <dbReference type="ARBA" id="ARBA00023284"/>
    </source>
</evidence>
<dbReference type="EC" id="1.11.1.24" evidence="3"/>
<keyword evidence="5" id="KW-0049">Antioxidant</keyword>
<evidence type="ECO:0000313" key="14">
    <source>
        <dbReference type="EMBL" id="GAA1749091.1"/>
    </source>
</evidence>
<dbReference type="PANTHER" id="PTHR42801">
    <property type="entry name" value="THIOREDOXIN-DEPENDENT PEROXIDE REDUCTASE"/>
    <property type="match status" value="1"/>
</dbReference>
<comment type="catalytic activity">
    <reaction evidence="12">
        <text>a hydroperoxide + [thioredoxin]-dithiol = an alcohol + [thioredoxin]-disulfide + H2O</text>
        <dbReference type="Rhea" id="RHEA:62620"/>
        <dbReference type="Rhea" id="RHEA-COMP:10698"/>
        <dbReference type="Rhea" id="RHEA-COMP:10700"/>
        <dbReference type="ChEBI" id="CHEBI:15377"/>
        <dbReference type="ChEBI" id="CHEBI:29950"/>
        <dbReference type="ChEBI" id="CHEBI:30879"/>
        <dbReference type="ChEBI" id="CHEBI:35924"/>
        <dbReference type="ChEBI" id="CHEBI:50058"/>
        <dbReference type="EC" id="1.11.1.24"/>
    </reaction>
</comment>
<comment type="function">
    <text evidence="1">Thiol-specific peroxidase that catalyzes the reduction of hydrogen peroxide and organic hydroperoxides to water and alcohols, respectively. Plays a role in cell protection against oxidative stress by detoxifying peroxides and as sensor of hydrogen peroxide-mediated signaling events.</text>
</comment>
<dbReference type="InterPro" id="IPR050924">
    <property type="entry name" value="Peroxiredoxin_BCP/PrxQ"/>
</dbReference>
<evidence type="ECO:0000256" key="11">
    <source>
        <dbReference type="ARBA" id="ARBA00041373"/>
    </source>
</evidence>
<keyword evidence="6" id="KW-0560">Oxidoreductase</keyword>
<evidence type="ECO:0000259" key="13">
    <source>
        <dbReference type="PROSITE" id="PS51352"/>
    </source>
</evidence>
<dbReference type="PIRSF" id="PIRSF000239">
    <property type="entry name" value="AHPC"/>
    <property type="match status" value="1"/>
</dbReference>
<dbReference type="PROSITE" id="PS51352">
    <property type="entry name" value="THIOREDOXIN_2"/>
    <property type="match status" value="1"/>
</dbReference>
<evidence type="ECO:0000256" key="5">
    <source>
        <dbReference type="ARBA" id="ARBA00022862"/>
    </source>
</evidence>
<comment type="similarity">
    <text evidence="10">Belongs to the peroxiredoxin family. BCP/PrxQ subfamily.</text>
</comment>
<organism evidence="14 15">
    <name type="scientific">Agromyces humatus</name>
    <dbReference type="NCBI Taxonomy" id="279573"/>
    <lineage>
        <taxon>Bacteria</taxon>
        <taxon>Bacillati</taxon>
        <taxon>Actinomycetota</taxon>
        <taxon>Actinomycetes</taxon>
        <taxon>Micrococcales</taxon>
        <taxon>Microbacteriaceae</taxon>
        <taxon>Agromyces</taxon>
    </lineage>
</organism>
<evidence type="ECO:0000256" key="7">
    <source>
        <dbReference type="ARBA" id="ARBA00023157"/>
    </source>
</evidence>
<dbReference type="InterPro" id="IPR000866">
    <property type="entry name" value="AhpC/TSA"/>
</dbReference>
<dbReference type="InterPro" id="IPR036249">
    <property type="entry name" value="Thioredoxin-like_sf"/>
</dbReference>